<dbReference type="PANTHER" id="PTHR43163">
    <property type="entry name" value="DIPEPTIDE TRANSPORT SYSTEM PERMEASE PROTEIN DPPB-RELATED"/>
    <property type="match status" value="1"/>
</dbReference>
<dbReference type="RefSeq" id="WP_086569232.1">
    <property type="nucleotide sequence ID" value="NZ_NGFP01000018.1"/>
</dbReference>
<evidence type="ECO:0000259" key="8">
    <source>
        <dbReference type="PROSITE" id="PS50928"/>
    </source>
</evidence>
<keyword evidence="6 7" id="KW-0472">Membrane</keyword>
<dbReference type="GO" id="GO:0055085">
    <property type="term" value="P:transmembrane transport"/>
    <property type="evidence" value="ECO:0007669"/>
    <property type="project" value="InterPro"/>
</dbReference>
<evidence type="ECO:0000256" key="6">
    <source>
        <dbReference type="ARBA" id="ARBA00023136"/>
    </source>
</evidence>
<evidence type="ECO:0000256" key="5">
    <source>
        <dbReference type="ARBA" id="ARBA00022989"/>
    </source>
</evidence>
<feature type="transmembrane region" description="Helical" evidence="7">
    <location>
        <begin position="12"/>
        <end position="32"/>
    </location>
</feature>
<dbReference type="EMBL" id="NGFP01000018">
    <property type="protein sequence ID" value="OUC98648.1"/>
    <property type="molecule type" value="Genomic_DNA"/>
</dbReference>
<evidence type="ECO:0000313" key="10">
    <source>
        <dbReference type="Proteomes" id="UP000194761"/>
    </source>
</evidence>
<organism evidence="9 10">
    <name type="scientific">Streptosporangium minutum</name>
    <dbReference type="NCBI Taxonomy" id="569862"/>
    <lineage>
        <taxon>Bacteria</taxon>
        <taxon>Bacillati</taxon>
        <taxon>Actinomycetota</taxon>
        <taxon>Actinomycetes</taxon>
        <taxon>Streptosporangiales</taxon>
        <taxon>Streptosporangiaceae</taxon>
        <taxon>Streptosporangium</taxon>
    </lineage>
</organism>
<dbReference type="GO" id="GO:0005886">
    <property type="term" value="C:plasma membrane"/>
    <property type="evidence" value="ECO:0007669"/>
    <property type="project" value="UniProtKB-SubCell"/>
</dbReference>
<dbReference type="InterPro" id="IPR000515">
    <property type="entry name" value="MetI-like"/>
</dbReference>
<comment type="caution">
    <text evidence="9">The sequence shown here is derived from an EMBL/GenBank/DDBJ whole genome shotgun (WGS) entry which is preliminary data.</text>
</comment>
<evidence type="ECO:0000256" key="4">
    <source>
        <dbReference type="ARBA" id="ARBA00022692"/>
    </source>
</evidence>
<sequence>MDFAKVAAKRLGAVVVLLLTLSVLTYALLALAPGGPEEALLGDRASTPETRAAIRALYHLDEPFPVRYWEWLTGALSGDFGSSIYFRQPVLSVIGDRLPVTTTLAGFAILLTLAVGIPAGLAAGLRRSGVLDQGITFSTLVALAFPPFGIALVLLYTFGVALQWVPIYGSDQISNYVLPATALAMGQTAIVIRQTRAAALDVGGQDYVTFAKARGLPRLRIWGSYSLRNAALPVLTVAGLLAAGNLTGAVFVEQAFSLPGLGSLLIQAVNQKDIPLVQALVLLGGAVVIAVNLLVDLAYMVVDPRVRHGASTRAEA</sequence>
<dbReference type="Gene3D" id="1.10.3720.10">
    <property type="entry name" value="MetI-like"/>
    <property type="match status" value="1"/>
</dbReference>
<dbReference type="CDD" id="cd06261">
    <property type="entry name" value="TM_PBP2"/>
    <property type="match status" value="1"/>
</dbReference>
<feature type="transmembrane region" description="Helical" evidence="7">
    <location>
        <begin position="137"/>
        <end position="161"/>
    </location>
</feature>
<accession>A0A243RU16</accession>
<feature type="domain" description="ABC transmembrane type-1" evidence="8">
    <location>
        <begin position="98"/>
        <end position="295"/>
    </location>
</feature>
<keyword evidence="3" id="KW-1003">Cell membrane</keyword>
<dbReference type="Proteomes" id="UP000194761">
    <property type="component" value="Unassembled WGS sequence"/>
</dbReference>
<feature type="transmembrane region" description="Helical" evidence="7">
    <location>
        <begin position="104"/>
        <end position="125"/>
    </location>
</feature>
<evidence type="ECO:0000313" key="9">
    <source>
        <dbReference type="EMBL" id="OUC98648.1"/>
    </source>
</evidence>
<dbReference type="InterPro" id="IPR045621">
    <property type="entry name" value="BPD_transp_1_N"/>
</dbReference>
<keyword evidence="4 7" id="KW-0812">Transmembrane</keyword>
<name>A0A243RU16_9ACTN</name>
<keyword evidence="2 7" id="KW-0813">Transport</keyword>
<feature type="transmembrane region" description="Helical" evidence="7">
    <location>
        <begin position="173"/>
        <end position="192"/>
    </location>
</feature>
<dbReference type="Pfam" id="PF00528">
    <property type="entry name" value="BPD_transp_1"/>
    <property type="match status" value="1"/>
</dbReference>
<comment type="subcellular location">
    <subcellularLocation>
        <location evidence="1 7">Cell membrane</location>
        <topology evidence="1 7">Multi-pass membrane protein</topology>
    </subcellularLocation>
</comment>
<evidence type="ECO:0000256" key="7">
    <source>
        <dbReference type="RuleBase" id="RU363032"/>
    </source>
</evidence>
<feature type="transmembrane region" description="Helical" evidence="7">
    <location>
        <begin position="276"/>
        <end position="302"/>
    </location>
</feature>
<evidence type="ECO:0000256" key="3">
    <source>
        <dbReference type="ARBA" id="ARBA00022475"/>
    </source>
</evidence>
<dbReference type="SUPFAM" id="SSF161098">
    <property type="entry name" value="MetI-like"/>
    <property type="match status" value="1"/>
</dbReference>
<reference evidence="9 10" key="1">
    <citation type="submission" date="2017-05" db="EMBL/GenBank/DDBJ databases">
        <title>Biotechnological potential of actinobacteria isolated from South African environments.</title>
        <authorList>
            <person name="Le Roes-Hill M."/>
            <person name="Prins A."/>
            <person name="Durrell K.A."/>
        </authorList>
    </citation>
    <scope>NUCLEOTIDE SEQUENCE [LARGE SCALE GENOMIC DNA]</scope>
    <source>
        <strain evidence="9">M26</strain>
    </source>
</reference>
<dbReference type="InterPro" id="IPR035906">
    <property type="entry name" value="MetI-like_sf"/>
</dbReference>
<dbReference type="PROSITE" id="PS50928">
    <property type="entry name" value="ABC_TM1"/>
    <property type="match status" value="1"/>
</dbReference>
<proteinExistence type="inferred from homology"/>
<evidence type="ECO:0000256" key="1">
    <source>
        <dbReference type="ARBA" id="ARBA00004651"/>
    </source>
</evidence>
<protein>
    <submittedName>
        <fullName evidence="9">ABC transporter permease</fullName>
    </submittedName>
</protein>
<keyword evidence="10" id="KW-1185">Reference proteome</keyword>
<dbReference type="AlphaFoldDB" id="A0A243RU16"/>
<dbReference type="PANTHER" id="PTHR43163:SF6">
    <property type="entry name" value="DIPEPTIDE TRANSPORT SYSTEM PERMEASE PROTEIN DPPB-RELATED"/>
    <property type="match status" value="1"/>
</dbReference>
<dbReference type="Pfam" id="PF19300">
    <property type="entry name" value="BPD_transp_1_N"/>
    <property type="match status" value="1"/>
</dbReference>
<keyword evidence="5 7" id="KW-1133">Transmembrane helix</keyword>
<evidence type="ECO:0000256" key="2">
    <source>
        <dbReference type="ARBA" id="ARBA00022448"/>
    </source>
</evidence>
<gene>
    <name evidence="9" type="ORF">CA984_06425</name>
</gene>
<feature type="transmembrane region" description="Helical" evidence="7">
    <location>
        <begin position="230"/>
        <end position="256"/>
    </location>
</feature>
<comment type="similarity">
    <text evidence="7">Belongs to the binding-protein-dependent transport system permease family.</text>
</comment>